<proteinExistence type="predicted"/>
<keyword evidence="5 7" id="KW-1133">Transmembrane helix</keyword>
<dbReference type="GO" id="GO:0015297">
    <property type="term" value="F:antiporter activity"/>
    <property type="evidence" value="ECO:0007669"/>
    <property type="project" value="InterPro"/>
</dbReference>
<feature type="transmembrane region" description="Helical" evidence="7">
    <location>
        <begin position="385"/>
        <end position="405"/>
    </location>
</feature>
<dbReference type="PANTHER" id="PTHR42925:SF1">
    <property type="entry name" value="VIRULENCE FACTOR MVIN"/>
    <property type="match status" value="1"/>
</dbReference>
<evidence type="ECO:0000256" key="3">
    <source>
        <dbReference type="ARBA" id="ARBA00022475"/>
    </source>
</evidence>
<comment type="subcellular location">
    <subcellularLocation>
        <location evidence="1">Cell membrane</location>
        <topology evidence="1">Multi-pass membrane protein</topology>
    </subcellularLocation>
</comment>
<evidence type="ECO:0000256" key="2">
    <source>
        <dbReference type="ARBA" id="ARBA00022448"/>
    </source>
</evidence>
<dbReference type="InterPro" id="IPR002528">
    <property type="entry name" value="MATE_fam"/>
</dbReference>
<reference evidence="8" key="1">
    <citation type="submission" date="2019-11" db="EMBL/GenBank/DDBJ databases">
        <authorList>
            <person name="Feng L."/>
        </authorList>
    </citation>
    <scope>NUCLEOTIDE SEQUENCE</scope>
    <source>
        <strain evidence="8">AundefinedLFYP135</strain>
    </source>
</reference>
<evidence type="ECO:0000256" key="7">
    <source>
        <dbReference type="SAM" id="Phobius"/>
    </source>
</evidence>
<feature type="transmembrane region" description="Helical" evidence="7">
    <location>
        <begin position="12"/>
        <end position="31"/>
    </location>
</feature>
<keyword evidence="6 7" id="KW-0472">Membrane</keyword>
<feature type="transmembrane region" description="Helical" evidence="7">
    <location>
        <begin position="321"/>
        <end position="343"/>
    </location>
</feature>
<dbReference type="Pfam" id="PF01554">
    <property type="entry name" value="MatE"/>
    <property type="match status" value="2"/>
</dbReference>
<evidence type="ECO:0000256" key="6">
    <source>
        <dbReference type="ARBA" id="ARBA00023136"/>
    </source>
</evidence>
<feature type="transmembrane region" description="Helical" evidence="7">
    <location>
        <begin position="129"/>
        <end position="151"/>
    </location>
</feature>
<sequence length="446" mass="48370">MERPVAQPHSLLSMTWPIFIELLLQLLVGNVDQVMLSQYNTTAVAAVGNANQVITILILTFSVISLAATILISQYLGAGDLHKVSQIYTLSALMNLFVSLVLAGMVYFGGGAILAWMQIPAELLPEARSYLLITGLSLPFQALMLTFSAFLRAHARMLVIMLSTGVINLINIVGNAILIGGMGPVPSLGAAGAAISTTLCRIAGMGMMIAAFYANVRGEKIRLSLLKPFPKDLLLRLLGIGLPSGGESLSYNLSQMTSLVFVNTLGAYVVTTRMYANMLAQVCYTLIQAVSQAGQILVGYHIGARDFDGADRENRHILKTFVPVTVGITLVLWLFARPIYGFLSKDPQIVALGAQVMLVEVFLEIGRSFNIVLVRNLQAVGDVKYPVAVGIASQWIIAVGLAWFLGIHQGMGLVGMWIAFAIDENVRAAIFLLRWKSGRWRQMKTI</sequence>
<feature type="transmembrane region" description="Helical" evidence="7">
    <location>
        <begin position="349"/>
        <end position="373"/>
    </location>
</feature>
<dbReference type="PIRSF" id="PIRSF006603">
    <property type="entry name" value="DinF"/>
    <property type="match status" value="1"/>
</dbReference>
<feature type="transmembrane region" description="Helical" evidence="7">
    <location>
        <begin position="93"/>
        <end position="117"/>
    </location>
</feature>
<dbReference type="AlphaFoldDB" id="A0A6N2UE81"/>
<dbReference type="EMBL" id="CACRSL010000003">
    <property type="protein sequence ID" value="VYT15162.1"/>
    <property type="molecule type" value="Genomic_DNA"/>
</dbReference>
<feature type="transmembrane region" description="Helical" evidence="7">
    <location>
        <begin position="411"/>
        <end position="433"/>
    </location>
</feature>
<name>A0A6N2UE81_9FIRM</name>
<keyword evidence="2" id="KW-0813">Transport</keyword>
<evidence type="ECO:0000313" key="8">
    <source>
        <dbReference type="EMBL" id="VYT15162.1"/>
    </source>
</evidence>
<keyword evidence="3" id="KW-1003">Cell membrane</keyword>
<protein>
    <submittedName>
        <fullName evidence="8">Multidrug resistance protein NorM</fullName>
    </submittedName>
</protein>
<gene>
    <name evidence="8" type="primary">norM</name>
    <name evidence="8" type="ORF">AULFYP135_01851</name>
</gene>
<dbReference type="InterPro" id="IPR048279">
    <property type="entry name" value="MdtK-like"/>
</dbReference>
<evidence type="ECO:0000256" key="1">
    <source>
        <dbReference type="ARBA" id="ARBA00004651"/>
    </source>
</evidence>
<evidence type="ECO:0000256" key="4">
    <source>
        <dbReference type="ARBA" id="ARBA00022692"/>
    </source>
</evidence>
<dbReference type="GO" id="GO:0005886">
    <property type="term" value="C:plasma membrane"/>
    <property type="evidence" value="ECO:0007669"/>
    <property type="project" value="UniProtKB-SubCell"/>
</dbReference>
<accession>A0A6N2UE81</accession>
<feature type="transmembrane region" description="Helical" evidence="7">
    <location>
        <begin position="158"/>
        <end position="182"/>
    </location>
</feature>
<dbReference type="GO" id="GO:0042910">
    <property type="term" value="F:xenobiotic transmembrane transporter activity"/>
    <property type="evidence" value="ECO:0007669"/>
    <property type="project" value="InterPro"/>
</dbReference>
<organism evidence="8">
    <name type="scientific">uncultured Anaerotruncus sp</name>
    <dbReference type="NCBI Taxonomy" id="905011"/>
    <lineage>
        <taxon>Bacteria</taxon>
        <taxon>Bacillati</taxon>
        <taxon>Bacillota</taxon>
        <taxon>Clostridia</taxon>
        <taxon>Eubacteriales</taxon>
        <taxon>Oscillospiraceae</taxon>
        <taxon>Anaerotruncus</taxon>
        <taxon>environmental samples</taxon>
    </lineage>
</organism>
<dbReference type="CDD" id="cd13134">
    <property type="entry name" value="MATE_like_8"/>
    <property type="match status" value="1"/>
</dbReference>
<dbReference type="PANTHER" id="PTHR42925">
    <property type="entry name" value="MULTIDRUG AND TOXIN EFFLUX PROTEIN MATE FAMILY"/>
    <property type="match status" value="1"/>
</dbReference>
<dbReference type="InterPro" id="IPR047135">
    <property type="entry name" value="YsiQ"/>
</dbReference>
<dbReference type="NCBIfam" id="TIGR00797">
    <property type="entry name" value="matE"/>
    <property type="match status" value="1"/>
</dbReference>
<feature type="transmembrane region" description="Helical" evidence="7">
    <location>
        <begin position="51"/>
        <end position="72"/>
    </location>
</feature>
<keyword evidence="4 7" id="KW-0812">Transmembrane</keyword>
<feature type="transmembrane region" description="Helical" evidence="7">
    <location>
        <begin position="188"/>
        <end position="214"/>
    </location>
</feature>
<evidence type="ECO:0000256" key="5">
    <source>
        <dbReference type="ARBA" id="ARBA00022989"/>
    </source>
</evidence>